<protein>
    <submittedName>
        <fullName evidence="2">Uncharacterized protein</fullName>
    </submittedName>
</protein>
<sequence>MATGTGSILGDLAISRRQTLGIGIEMCKKNWGIDWREGVVKGIVYSSVSGMLGKRDLSFGLVKGGGDACWKTIRMETVAGGSELRAGHGHLEPEVLRYDARGSGRAADEDRHEAGAAPYTPQGGSRGLAQQHTG</sequence>
<dbReference type="EMBL" id="BPLQ01010785">
    <property type="protein sequence ID" value="GIY53627.1"/>
    <property type="molecule type" value="Genomic_DNA"/>
</dbReference>
<dbReference type="Proteomes" id="UP001054837">
    <property type="component" value="Unassembled WGS sequence"/>
</dbReference>
<comment type="caution">
    <text evidence="2">The sequence shown here is derived from an EMBL/GenBank/DDBJ whole genome shotgun (WGS) entry which is preliminary data.</text>
</comment>
<dbReference type="AlphaFoldDB" id="A0AAV4U7B6"/>
<gene>
    <name evidence="2" type="ORF">CDAR_58501</name>
</gene>
<feature type="region of interest" description="Disordered" evidence="1">
    <location>
        <begin position="99"/>
        <end position="134"/>
    </location>
</feature>
<evidence type="ECO:0000313" key="3">
    <source>
        <dbReference type="Proteomes" id="UP001054837"/>
    </source>
</evidence>
<accession>A0AAV4U7B6</accession>
<feature type="compositionally biased region" description="Basic and acidic residues" evidence="1">
    <location>
        <begin position="99"/>
        <end position="114"/>
    </location>
</feature>
<evidence type="ECO:0000313" key="2">
    <source>
        <dbReference type="EMBL" id="GIY53627.1"/>
    </source>
</evidence>
<name>A0AAV4U7B6_9ARAC</name>
<keyword evidence="3" id="KW-1185">Reference proteome</keyword>
<proteinExistence type="predicted"/>
<evidence type="ECO:0000256" key="1">
    <source>
        <dbReference type="SAM" id="MobiDB-lite"/>
    </source>
</evidence>
<organism evidence="2 3">
    <name type="scientific">Caerostris darwini</name>
    <dbReference type="NCBI Taxonomy" id="1538125"/>
    <lineage>
        <taxon>Eukaryota</taxon>
        <taxon>Metazoa</taxon>
        <taxon>Ecdysozoa</taxon>
        <taxon>Arthropoda</taxon>
        <taxon>Chelicerata</taxon>
        <taxon>Arachnida</taxon>
        <taxon>Araneae</taxon>
        <taxon>Araneomorphae</taxon>
        <taxon>Entelegynae</taxon>
        <taxon>Araneoidea</taxon>
        <taxon>Araneidae</taxon>
        <taxon>Caerostris</taxon>
    </lineage>
</organism>
<reference evidence="2 3" key="1">
    <citation type="submission" date="2021-06" db="EMBL/GenBank/DDBJ databases">
        <title>Caerostris darwini draft genome.</title>
        <authorList>
            <person name="Kono N."/>
            <person name="Arakawa K."/>
        </authorList>
    </citation>
    <scope>NUCLEOTIDE SEQUENCE [LARGE SCALE GENOMIC DNA]</scope>
</reference>